<keyword evidence="8 9" id="KW-0289">Folate biosynthesis</keyword>
<dbReference type="EMBL" id="LNUW01000015">
    <property type="protein sequence ID" value="KXG86546.1"/>
    <property type="molecule type" value="Genomic_DNA"/>
</dbReference>
<keyword evidence="7 9" id="KW-0460">Magnesium</keyword>
<dbReference type="GO" id="GO:0004156">
    <property type="term" value="F:dihydropteroate synthase activity"/>
    <property type="evidence" value="ECO:0007669"/>
    <property type="project" value="UniProtKB-EC"/>
</dbReference>
<dbReference type="PROSITE" id="PS00792">
    <property type="entry name" value="DHPS_1"/>
    <property type="match status" value="1"/>
</dbReference>
<dbReference type="Proteomes" id="UP000070498">
    <property type="component" value="Unassembled WGS sequence"/>
</dbReference>
<dbReference type="Gene3D" id="3.20.20.20">
    <property type="entry name" value="Dihydropteroate synthase-like"/>
    <property type="match status" value="1"/>
</dbReference>
<dbReference type="InterPro" id="IPR045031">
    <property type="entry name" value="DHP_synth-like"/>
</dbReference>
<dbReference type="GO" id="GO:0046656">
    <property type="term" value="P:folic acid biosynthetic process"/>
    <property type="evidence" value="ECO:0007669"/>
    <property type="project" value="UniProtKB-KW"/>
</dbReference>
<evidence type="ECO:0000256" key="9">
    <source>
        <dbReference type="RuleBase" id="RU361205"/>
    </source>
</evidence>
<evidence type="ECO:0000256" key="8">
    <source>
        <dbReference type="ARBA" id="ARBA00022909"/>
    </source>
</evidence>
<feature type="domain" description="Pterin-binding" evidence="10">
    <location>
        <begin position="23"/>
        <end position="271"/>
    </location>
</feature>
<dbReference type="CDD" id="cd00739">
    <property type="entry name" value="DHPS"/>
    <property type="match status" value="1"/>
</dbReference>
<comment type="catalytic activity">
    <reaction evidence="1">
        <text>(7,8-dihydropterin-6-yl)methyl diphosphate + 4-aminobenzoate = 7,8-dihydropteroate + diphosphate</text>
        <dbReference type="Rhea" id="RHEA:19949"/>
        <dbReference type="ChEBI" id="CHEBI:17836"/>
        <dbReference type="ChEBI" id="CHEBI:17839"/>
        <dbReference type="ChEBI" id="CHEBI:33019"/>
        <dbReference type="ChEBI" id="CHEBI:72950"/>
        <dbReference type="EC" id="2.5.1.15"/>
    </reaction>
</comment>
<dbReference type="AlphaFoldDB" id="A0A135P574"/>
<dbReference type="NCBIfam" id="TIGR01496">
    <property type="entry name" value="DHPS"/>
    <property type="match status" value="1"/>
</dbReference>
<evidence type="ECO:0000313" key="12">
    <source>
        <dbReference type="Proteomes" id="UP000070498"/>
    </source>
</evidence>
<protein>
    <recommendedName>
        <fullName evidence="4 9">Dihydropteroate synthase</fullName>
        <shortName evidence="9">DHPS</shortName>
        <ecNumber evidence="4 9">2.5.1.15</ecNumber>
    </recommendedName>
    <alternativeName>
        <fullName evidence="9">Dihydropteroate pyrophosphorylase</fullName>
    </alternativeName>
</protein>
<evidence type="ECO:0000256" key="2">
    <source>
        <dbReference type="ARBA" id="ARBA00001946"/>
    </source>
</evidence>
<comment type="cofactor">
    <cofactor evidence="2 9">
        <name>Mg(2+)</name>
        <dbReference type="ChEBI" id="CHEBI:18420"/>
    </cofactor>
</comment>
<dbReference type="PANTHER" id="PTHR20941:SF1">
    <property type="entry name" value="FOLIC ACID SYNTHESIS PROTEIN FOL1"/>
    <property type="match status" value="1"/>
</dbReference>
<dbReference type="PANTHER" id="PTHR20941">
    <property type="entry name" value="FOLATE SYNTHESIS PROTEINS"/>
    <property type="match status" value="1"/>
</dbReference>
<dbReference type="SUPFAM" id="SSF51717">
    <property type="entry name" value="Dihydropteroate synthetase-like"/>
    <property type="match status" value="1"/>
</dbReference>
<evidence type="ECO:0000256" key="3">
    <source>
        <dbReference type="ARBA" id="ARBA00004763"/>
    </source>
</evidence>
<sequence length="288" mass="30481">MITASDNVWQVAHGRSLKLDGDGLIMAIVNATPDSFSDGGRYLAADLAIAHALDCVTKGAHIIDIGGESTRPGAAGVSEQEEQDRVLPIIERLSGVTDALISVDTYRASTARLAVEAGAHIVNDVFGLQKDAAMANVVAETGAGVCIMHTGREREKLPDVIADQFAFLNTSLDIADKAGISRSAIILDPGFGFAKDTDENVLLMSRFDELSRFGLPILAGTSRKRFIGALTGRDGAEDRDIGTAATTAILRIAGAIVFRVHNVEMTRDALAVADAVLRQKKNKGDGRL</sequence>
<evidence type="ECO:0000256" key="1">
    <source>
        <dbReference type="ARBA" id="ARBA00000012"/>
    </source>
</evidence>
<dbReference type="PROSITE" id="PS50972">
    <property type="entry name" value="PTERIN_BINDING"/>
    <property type="match status" value="1"/>
</dbReference>
<dbReference type="EC" id="2.5.1.15" evidence="4 9"/>
<keyword evidence="6 9" id="KW-0479">Metal-binding</keyword>
<dbReference type="InterPro" id="IPR000489">
    <property type="entry name" value="Pterin-binding_dom"/>
</dbReference>
<dbReference type="STRING" id="2052828.ATO67_00485"/>
<comment type="similarity">
    <text evidence="9">Belongs to the DHPS family.</text>
</comment>
<dbReference type="GO" id="GO:0046654">
    <property type="term" value="P:tetrahydrofolate biosynthetic process"/>
    <property type="evidence" value="ECO:0007669"/>
    <property type="project" value="UniProtKB-UniPathway"/>
</dbReference>
<evidence type="ECO:0000313" key="11">
    <source>
        <dbReference type="EMBL" id="KXG86546.1"/>
    </source>
</evidence>
<dbReference type="GO" id="GO:0005829">
    <property type="term" value="C:cytosol"/>
    <property type="evidence" value="ECO:0007669"/>
    <property type="project" value="TreeGrafter"/>
</dbReference>
<reference evidence="11 12" key="1">
    <citation type="submission" date="2015-11" db="EMBL/GenBank/DDBJ databases">
        <title>Draft genome sequence of Agrobacterium sp. R89-1.</title>
        <authorList>
            <person name="Zahradnik J."/>
            <person name="Kyslikova E."/>
            <person name="Palyzova A."/>
            <person name="Kyslik P."/>
        </authorList>
    </citation>
    <scope>NUCLEOTIDE SEQUENCE [LARGE SCALE GENOMIC DNA]</scope>
    <source>
        <strain evidence="11 12">R89-1</strain>
    </source>
</reference>
<evidence type="ECO:0000259" key="10">
    <source>
        <dbReference type="PROSITE" id="PS50972"/>
    </source>
</evidence>
<name>A0A135P574_9HYPH</name>
<dbReference type="UniPathway" id="UPA00077">
    <property type="reaction ID" value="UER00156"/>
</dbReference>
<dbReference type="InterPro" id="IPR006390">
    <property type="entry name" value="DHP_synth_dom"/>
</dbReference>
<organism evidence="11 12">
    <name type="scientific">Agrobacterium bohemicum</name>
    <dbReference type="NCBI Taxonomy" id="2052828"/>
    <lineage>
        <taxon>Bacteria</taxon>
        <taxon>Pseudomonadati</taxon>
        <taxon>Pseudomonadota</taxon>
        <taxon>Alphaproteobacteria</taxon>
        <taxon>Hyphomicrobiales</taxon>
        <taxon>Rhizobiaceae</taxon>
        <taxon>Rhizobium/Agrobacterium group</taxon>
        <taxon>Agrobacterium</taxon>
    </lineage>
</organism>
<evidence type="ECO:0000256" key="6">
    <source>
        <dbReference type="ARBA" id="ARBA00022723"/>
    </source>
</evidence>
<comment type="function">
    <text evidence="9">Catalyzes the condensation of para-aminobenzoate (pABA) with 6-hydroxymethyl-7,8-dihydropterin diphosphate (DHPt-PP) to form 7,8-dihydropteroate (H2Pte), the immediate precursor of folate derivatives.</text>
</comment>
<evidence type="ECO:0000256" key="5">
    <source>
        <dbReference type="ARBA" id="ARBA00022679"/>
    </source>
</evidence>
<comment type="pathway">
    <text evidence="3 9">Cofactor biosynthesis; tetrahydrofolate biosynthesis; 7,8-dihydrofolate from 2-amino-4-hydroxy-6-hydroxymethyl-7,8-dihydropteridine diphosphate and 4-aminobenzoate: step 1/2.</text>
</comment>
<keyword evidence="12" id="KW-1185">Reference proteome</keyword>
<comment type="caution">
    <text evidence="11">The sequence shown here is derived from an EMBL/GenBank/DDBJ whole genome shotgun (WGS) entry which is preliminary data.</text>
</comment>
<dbReference type="Pfam" id="PF00809">
    <property type="entry name" value="Pterin_bind"/>
    <property type="match status" value="1"/>
</dbReference>
<dbReference type="PROSITE" id="PS00793">
    <property type="entry name" value="DHPS_2"/>
    <property type="match status" value="1"/>
</dbReference>
<gene>
    <name evidence="11" type="ORF">ATO67_00485</name>
</gene>
<evidence type="ECO:0000256" key="7">
    <source>
        <dbReference type="ARBA" id="ARBA00022842"/>
    </source>
</evidence>
<dbReference type="GO" id="GO:0046872">
    <property type="term" value="F:metal ion binding"/>
    <property type="evidence" value="ECO:0007669"/>
    <property type="project" value="UniProtKB-KW"/>
</dbReference>
<accession>A0A135P574</accession>
<evidence type="ECO:0000256" key="4">
    <source>
        <dbReference type="ARBA" id="ARBA00012458"/>
    </source>
</evidence>
<dbReference type="InterPro" id="IPR011005">
    <property type="entry name" value="Dihydropteroate_synth-like_sf"/>
</dbReference>
<keyword evidence="5 9" id="KW-0808">Transferase</keyword>
<proteinExistence type="inferred from homology"/>